<sequence>MAEDFPFPGNSNSNSRKALHSCLYSEEKKRGSKKKKRVKFADNVNEETKTQTKKDLRVKQSKQSRASSSCRHETPEIRGMPENRIALYNGIMRDRVHRLEYSC</sequence>
<protein>
    <submittedName>
        <fullName evidence="2">Uncharacterized protein</fullName>
    </submittedName>
</protein>
<organism evidence="2 3">
    <name type="scientific">Acacia crassicarpa</name>
    <name type="common">northern wattle</name>
    <dbReference type="NCBI Taxonomy" id="499986"/>
    <lineage>
        <taxon>Eukaryota</taxon>
        <taxon>Viridiplantae</taxon>
        <taxon>Streptophyta</taxon>
        <taxon>Embryophyta</taxon>
        <taxon>Tracheophyta</taxon>
        <taxon>Spermatophyta</taxon>
        <taxon>Magnoliopsida</taxon>
        <taxon>eudicotyledons</taxon>
        <taxon>Gunneridae</taxon>
        <taxon>Pentapetalae</taxon>
        <taxon>rosids</taxon>
        <taxon>fabids</taxon>
        <taxon>Fabales</taxon>
        <taxon>Fabaceae</taxon>
        <taxon>Caesalpinioideae</taxon>
        <taxon>mimosoid clade</taxon>
        <taxon>Acacieae</taxon>
        <taxon>Acacia</taxon>
    </lineage>
</organism>
<dbReference type="Proteomes" id="UP001293593">
    <property type="component" value="Unassembled WGS sequence"/>
</dbReference>
<accession>A0AAE1JIB0</accession>
<proteinExistence type="predicted"/>
<comment type="caution">
    <text evidence="2">The sequence shown here is derived from an EMBL/GenBank/DDBJ whole genome shotgun (WGS) entry which is preliminary data.</text>
</comment>
<keyword evidence="3" id="KW-1185">Reference proteome</keyword>
<dbReference type="PANTHER" id="PTHR33564">
    <property type="entry name" value="TRANSMEMBRANE PROTEIN"/>
    <property type="match status" value="1"/>
</dbReference>
<evidence type="ECO:0000313" key="3">
    <source>
        <dbReference type="Proteomes" id="UP001293593"/>
    </source>
</evidence>
<evidence type="ECO:0000313" key="2">
    <source>
        <dbReference type="EMBL" id="KAK4268813.1"/>
    </source>
</evidence>
<dbReference type="PANTHER" id="PTHR33564:SF15">
    <property type="entry name" value="PROTEIN, PUTATIVE-RELATED"/>
    <property type="match status" value="1"/>
</dbReference>
<dbReference type="AlphaFoldDB" id="A0AAE1JIB0"/>
<name>A0AAE1JIB0_9FABA</name>
<evidence type="ECO:0000256" key="1">
    <source>
        <dbReference type="SAM" id="MobiDB-lite"/>
    </source>
</evidence>
<feature type="compositionally biased region" description="Basic and acidic residues" evidence="1">
    <location>
        <begin position="46"/>
        <end position="58"/>
    </location>
</feature>
<gene>
    <name evidence="2" type="ORF">QN277_022049</name>
</gene>
<reference evidence="2" key="1">
    <citation type="submission" date="2023-10" db="EMBL/GenBank/DDBJ databases">
        <title>Chromosome-level genome of the transformable northern wattle, Acacia crassicarpa.</title>
        <authorList>
            <person name="Massaro I."/>
            <person name="Sinha N.R."/>
            <person name="Poethig S."/>
            <person name="Leichty A.R."/>
        </authorList>
    </citation>
    <scope>NUCLEOTIDE SEQUENCE</scope>
    <source>
        <strain evidence="2">Acra3RX</strain>
        <tissue evidence="2">Leaf</tissue>
    </source>
</reference>
<dbReference type="EMBL" id="JAWXYG010000006">
    <property type="protein sequence ID" value="KAK4268813.1"/>
    <property type="molecule type" value="Genomic_DNA"/>
</dbReference>
<feature type="region of interest" description="Disordered" evidence="1">
    <location>
        <begin position="25"/>
        <end position="78"/>
    </location>
</feature>